<keyword evidence="1" id="KW-0862">Zinc</keyword>
<keyword evidence="4" id="KW-1185">Reference proteome</keyword>
<dbReference type="PANTHER" id="PTHR22619:SF1">
    <property type="entry name" value="ZINC FINGER SWIM DOMAIN-CONTAINING PROTEIN 8"/>
    <property type="match status" value="1"/>
</dbReference>
<dbReference type="PROSITE" id="PS50966">
    <property type="entry name" value="ZF_SWIM"/>
    <property type="match status" value="1"/>
</dbReference>
<dbReference type="InterPro" id="IPR007527">
    <property type="entry name" value="Znf_SWIM"/>
</dbReference>
<accession>A0A3S1CJ54</accession>
<organism evidence="3 4">
    <name type="scientific">Dulcicalothrix desertica PCC 7102</name>
    <dbReference type="NCBI Taxonomy" id="232991"/>
    <lineage>
        <taxon>Bacteria</taxon>
        <taxon>Bacillati</taxon>
        <taxon>Cyanobacteriota</taxon>
        <taxon>Cyanophyceae</taxon>
        <taxon>Nostocales</taxon>
        <taxon>Calotrichaceae</taxon>
        <taxon>Dulcicalothrix</taxon>
    </lineage>
</organism>
<evidence type="ECO:0000259" key="2">
    <source>
        <dbReference type="PROSITE" id="PS50966"/>
    </source>
</evidence>
<reference evidence="3" key="1">
    <citation type="submission" date="2018-12" db="EMBL/GenBank/DDBJ databases">
        <authorList>
            <person name="Will S."/>
            <person name="Neumann-Schaal M."/>
            <person name="Henke P."/>
        </authorList>
    </citation>
    <scope>NUCLEOTIDE SEQUENCE</scope>
    <source>
        <strain evidence="3">PCC 7102</strain>
    </source>
</reference>
<protein>
    <recommendedName>
        <fullName evidence="2">SWIM-type domain-containing protein</fullName>
    </recommendedName>
</protein>
<dbReference type="RefSeq" id="WP_127083068.1">
    <property type="nucleotide sequence ID" value="NZ_RSCL01000012.1"/>
</dbReference>
<dbReference type="Proteomes" id="UP000271624">
    <property type="component" value="Unassembled WGS sequence"/>
</dbReference>
<evidence type="ECO:0000313" key="4">
    <source>
        <dbReference type="Proteomes" id="UP000271624"/>
    </source>
</evidence>
<dbReference type="GO" id="GO:0008270">
    <property type="term" value="F:zinc ion binding"/>
    <property type="evidence" value="ECO:0007669"/>
    <property type="project" value="UniProtKB-KW"/>
</dbReference>
<dbReference type="EMBL" id="RSCL01000012">
    <property type="protein sequence ID" value="RUT03781.1"/>
    <property type="molecule type" value="Genomic_DNA"/>
</dbReference>
<keyword evidence="1" id="KW-0479">Metal-binding</keyword>
<sequence>MSILPISEAIIRHNSNASSYSRGEEYSRHRAVIDLKKRGNQIQAAVEGSEIKPYQVSINFDAGGITSVCCSCAYDYDGWCKHIVATLLTCVRSEAEIEERPTLQQLLNNLDHLQTQSLVQKLVEKNPEAIDDVELFVSSINLPPDPTKSPSPKRRTKIDVAPIRSQVKRILRDGLRELEYGSEDDPFTEELLAVVEEAREFAENGDGNNAITILEAITSTYAQEWDELTNYGGDCYSIAEPLNRAWTEAILCAEIPVSEVADLQIMLESWQDEIDIDFSMSLEALRQGWNYEPLQQVMKGDTSTQLWADTRPDFANDLALIRLEYLERQNRYTEYLNLALSEGMTQQYLTQLAALGRIDEVMSAAQTHMDTVETAFALAKILREEGYLSETLEIAQAGLNLPGKNIYDFAAWTSDLAQELNHTSIALNAGIIAFEERPSFRDYTKVENLAGEIWEEVKQDLLEILRESENWLAKEAKVDIFLHEGLIDDAIKTVKKDTYYRSESVHRVMQAALPHRPDWVINNAVIRAEEIMNRGKADRYEDAVKWLKKVKAGYLQLGQQAEWSNYRASLEYTHGRKRKLMDLFNELNKP</sequence>
<dbReference type="GO" id="GO:0031462">
    <property type="term" value="C:Cul2-RING ubiquitin ligase complex"/>
    <property type="evidence" value="ECO:0007669"/>
    <property type="project" value="TreeGrafter"/>
</dbReference>
<feature type="domain" description="SWIM-type" evidence="2">
    <location>
        <begin position="54"/>
        <end position="91"/>
    </location>
</feature>
<evidence type="ECO:0000313" key="3">
    <source>
        <dbReference type="EMBL" id="RUT03781.1"/>
    </source>
</evidence>
<dbReference type="PANTHER" id="PTHR22619">
    <property type="entry name" value="ZINC FINGER SWIM DOMAIN CONTAINING PROTEIN 4, 5, 6"/>
    <property type="match status" value="1"/>
</dbReference>
<reference evidence="3" key="2">
    <citation type="journal article" date="2019" name="Genome Biol. Evol.">
        <title>Day and night: Metabolic profiles and evolutionary relationships of six axenic non-marine cyanobacteria.</title>
        <authorList>
            <person name="Will S.E."/>
            <person name="Henke P."/>
            <person name="Boedeker C."/>
            <person name="Huang S."/>
            <person name="Brinkmann H."/>
            <person name="Rohde M."/>
            <person name="Jarek M."/>
            <person name="Friedl T."/>
            <person name="Seufert S."/>
            <person name="Schumacher M."/>
            <person name="Overmann J."/>
            <person name="Neumann-Schaal M."/>
            <person name="Petersen J."/>
        </authorList>
    </citation>
    <scope>NUCLEOTIDE SEQUENCE [LARGE SCALE GENOMIC DNA]</scope>
    <source>
        <strain evidence="3">PCC 7102</strain>
    </source>
</reference>
<name>A0A3S1CJ54_9CYAN</name>
<comment type="caution">
    <text evidence="3">The sequence shown here is derived from an EMBL/GenBank/DDBJ whole genome shotgun (WGS) entry which is preliminary data.</text>
</comment>
<keyword evidence="1" id="KW-0863">Zinc-finger</keyword>
<dbReference type="OrthoDB" id="7593573at2"/>
<dbReference type="Pfam" id="PF04434">
    <property type="entry name" value="SWIM"/>
    <property type="match status" value="1"/>
</dbReference>
<dbReference type="AlphaFoldDB" id="A0A3S1CJ54"/>
<gene>
    <name evidence="3" type="ORF">DSM106972_046950</name>
</gene>
<proteinExistence type="predicted"/>
<evidence type="ECO:0000256" key="1">
    <source>
        <dbReference type="PROSITE-ProRule" id="PRU00325"/>
    </source>
</evidence>